<dbReference type="Proteomes" id="UP001597083">
    <property type="component" value="Unassembled WGS sequence"/>
</dbReference>
<dbReference type="InterPro" id="IPR025355">
    <property type="entry name" value="DUF4259"/>
</dbReference>
<dbReference type="EMBL" id="JBHTIR010003913">
    <property type="protein sequence ID" value="MFD0856020.1"/>
    <property type="molecule type" value="Genomic_DNA"/>
</dbReference>
<sequence length="49" mass="5427">MPEDLRRLAVAALDRVTGHDSELPGLWGDDDSGRDWLAGIERLRVVLSP</sequence>
<reference evidence="2" key="1">
    <citation type="journal article" date="2019" name="Int. J. Syst. Evol. Microbiol.">
        <title>The Global Catalogue of Microorganisms (GCM) 10K type strain sequencing project: providing services to taxonomists for standard genome sequencing and annotation.</title>
        <authorList>
            <consortium name="The Broad Institute Genomics Platform"/>
            <consortium name="The Broad Institute Genome Sequencing Center for Infectious Disease"/>
            <person name="Wu L."/>
            <person name="Ma J."/>
        </authorList>
    </citation>
    <scope>NUCLEOTIDE SEQUENCE [LARGE SCALE GENOMIC DNA]</scope>
    <source>
        <strain evidence="2">JCM 31696</strain>
    </source>
</reference>
<comment type="caution">
    <text evidence="1">The sequence shown here is derived from an EMBL/GenBank/DDBJ whole genome shotgun (WGS) entry which is preliminary data.</text>
</comment>
<evidence type="ECO:0000313" key="2">
    <source>
        <dbReference type="Proteomes" id="UP001597083"/>
    </source>
</evidence>
<protein>
    <submittedName>
        <fullName evidence="1">DUF4259 domain-containing protein</fullName>
    </submittedName>
</protein>
<accession>A0ABW3CQ10</accession>
<name>A0ABW3CQ10_9ACTN</name>
<dbReference type="Pfam" id="PF14078">
    <property type="entry name" value="DUF4259"/>
    <property type="match status" value="1"/>
</dbReference>
<proteinExistence type="predicted"/>
<evidence type="ECO:0000313" key="1">
    <source>
        <dbReference type="EMBL" id="MFD0856020.1"/>
    </source>
</evidence>
<organism evidence="1 2">
    <name type="scientific">Actinomadura adrarensis</name>
    <dbReference type="NCBI Taxonomy" id="1819600"/>
    <lineage>
        <taxon>Bacteria</taxon>
        <taxon>Bacillati</taxon>
        <taxon>Actinomycetota</taxon>
        <taxon>Actinomycetes</taxon>
        <taxon>Streptosporangiales</taxon>
        <taxon>Thermomonosporaceae</taxon>
        <taxon>Actinomadura</taxon>
    </lineage>
</organism>
<gene>
    <name evidence="1" type="ORF">ACFQ07_27520</name>
</gene>
<keyword evidence="2" id="KW-1185">Reference proteome</keyword>